<keyword evidence="2" id="KW-1185">Reference proteome</keyword>
<dbReference type="EMBL" id="BQKE01000003">
    <property type="protein sequence ID" value="GJM63448.1"/>
    <property type="molecule type" value="Genomic_DNA"/>
</dbReference>
<dbReference type="AlphaFoldDB" id="A0AAN5AP49"/>
<reference evidence="1 2" key="1">
    <citation type="submission" date="2021-12" db="EMBL/GenBank/DDBJ databases">
        <title>Genome sequencing of bacteria with rrn-lacking chromosome and rrn-plasmid.</title>
        <authorList>
            <person name="Anda M."/>
            <person name="Iwasaki W."/>
        </authorList>
    </citation>
    <scope>NUCLEOTIDE SEQUENCE [LARGE SCALE GENOMIC DNA]</scope>
    <source>
        <strain evidence="1 2">NBRC 15940</strain>
    </source>
</reference>
<dbReference type="Proteomes" id="UP001310022">
    <property type="component" value="Unassembled WGS sequence"/>
</dbReference>
<sequence length="1213" mass="139578">MEIPFKYINEGSVQAGRKFSALHPDYVKIDELKSQDLLVILYDFSKFLTYYNQKGQVDGDFSKILQDEIFIIAQILSLDFEEFNNQFAEAYLKYNKFSRPEKKAKYLAICKDIIFKSLNTINYWYTFLKKIYPAYKEHSRTLNEISYLINEKLSPVWPDSKALLGEEYTLEDFATIWTPEEDKVKKINHSPQEIFGEIAEALLYLNQKGKALLSHNLSQNNHQPHISLLLAFLDLYKIPQQEINKLGLLHLNHYYKNILKQAPYNFKADKTYLQFQLDEGVPAVEIEENTPFVAGETADGQKLIYEADHHSVITQAEAKKAGVYYASKQRGIYKGKNFEIIKSLYAKEFEVQPYSEKEKEVHETQIPPFGEEQERQNEVNFLMDEGTLGLTLASPLFYLSEGNRNINIKFQLTEATFTSFRKLITKLKADDSESFEVLYVKTFLDLFEIYITSPNGWFNIEEKKITIDQEKNILGVNITLNENEPSWAAYQKNIHQKNGIENTPLLYLKVKNDNYIYGYSLLQPLVFASIFIKTDVKLSQSLTAYNQIGQLNTDAPFQPFGPTPKKGSYLLLGNNEIFQKAIDTLDIQIKWYQIPELADGMYGHYQSYPLEWDNSTFKAKVYLLQEGKWKLIPDGEKFLFQTTDRNQEKPQEKGPLKPTTFWKFGRVSNLEIPHHFQNIHEKTQFDKLTKRGFIKIELENPSEGFGHLVYPSVLTEVTTHNAKSSFFSKTKEKPVPLAPYTPQIEKITLNYSASQEIHGLDETQIKGKEDQHFGMYHFHPFGYEKIFPNEKSLIPSFLPAIDYDGAFHIGLDKVHAPETVNLFFEMSDASTATSEDIPPTIVWSYLSNNEWHQLPSGAILLDTTKGFLKSGIIRLSLPEKIKKGNTIMDDQLYWLRASAKGNIHVSSKIKKISTQFISVTASSSTDIGQKYEDQYLPEYQIKRGMVHFKGVKKIQQPLASYGGIPAENHENFTFRIAERLRHKKRAITSWDFERLVLEKFHELNHAHCLQNLSTKSEDVSNSILMIVSPKSSHKGHQERMVSSEMLYQIKQFLQELTTPFCNIEVSNPTYERIKILTAVRFKSGQNNGYSIQKLQTAISDYINGPYAQDNPINLGGHINIADVLSYLRTLPYVAHITRFSIVQTAQKYNGQFTLIDTAREGESKDRLKATKPWSILISAKQHQIELIEEGEDIKAEQAGISHLSLGDDFIIED</sequence>
<organism evidence="1 2">
    <name type="scientific">Persicobacter diffluens</name>
    <dbReference type="NCBI Taxonomy" id="981"/>
    <lineage>
        <taxon>Bacteria</taxon>
        <taxon>Pseudomonadati</taxon>
        <taxon>Bacteroidota</taxon>
        <taxon>Cytophagia</taxon>
        <taxon>Cytophagales</taxon>
        <taxon>Persicobacteraceae</taxon>
        <taxon>Persicobacter</taxon>
    </lineage>
</organism>
<evidence type="ECO:0000313" key="2">
    <source>
        <dbReference type="Proteomes" id="UP001310022"/>
    </source>
</evidence>
<dbReference type="RefSeq" id="WP_338238611.1">
    <property type="nucleotide sequence ID" value="NZ_BQKE01000003.1"/>
</dbReference>
<gene>
    <name evidence="1" type="ORF">PEDI_40000</name>
</gene>
<comment type="caution">
    <text evidence="1">The sequence shown here is derived from an EMBL/GenBank/DDBJ whole genome shotgun (WGS) entry which is preliminary data.</text>
</comment>
<protein>
    <recommendedName>
        <fullName evidence="3">Baseplate protein J-like domain-containing protein</fullName>
    </recommendedName>
</protein>
<evidence type="ECO:0000313" key="1">
    <source>
        <dbReference type="EMBL" id="GJM63448.1"/>
    </source>
</evidence>
<evidence type="ECO:0008006" key="3">
    <source>
        <dbReference type="Google" id="ProtNLM"/>
    </source>
</evidence>
<proteinExistence type="predicted"/>
<accession>A0AAN5AP49</accession>
<name>A0AAN5AP49_9BACT</name>